<dbReference type="EMBL" id="LSRL02000025">
    <property type="protein sequence ID" value="TDG49254.1"/>
    <property type="molecule type" value="Genomic_DNA"/>
</dbReference>
<evidence type="ECO:0000313" key="1">
    <source>
        <dbReference type="EMBL" id="TDG49254.1"/>
    </source>
</evidence>
<dbReference type="AlphaFoldDB" id="A0A484BKR0"/>
<gene>
    <name evidence="1" type="ORF">AWZ03_004343</name>
</gene>
<dbReference type="Proteomes" id="UP000295192">
    <property type="component" value="Unassembled WGS sequence"/>
</dbReference>
<organism evidence="1 2">
    <name type="scientific">Drosophila navojoa</name>
    <name type="common">Fruit fly</name>
    <dbReference type="NCBI Taxonomy" id="7232"/>
    <lineage>
        <taxon>Eukaryota</taxon>
        <taxon>Metazoa</taxon>
        <taxon>Ecdysozoa</taxon>
        <taxon>Arthropoda</taxon>
        <taxon>Hexapoda</taxon>
        <taxon>Insecta</taxon>
        <taxon>Pterygota</taxon>
        <taxon>Neoptera</taxon>
        <taxon>Endopterygota</taxon>
        <taxon>Diptera</taxon>
        <taxon>Brachycera</taxon>
        <taxon>Muscomorpha</taxon>
        <taxon>Ephydroidea</taxon>
        <taxon>Drosophilidae</taxon>
        <taxon>Drosophila</taxon>
    </lineage>
</organism>
<reference evidence="1 2" key="1">
    <citation type="journal article" date="2019" name="J. Hered.">
        <title>An Improved Genome Assembly for Drosophila navojoa, the Basal Species in the mojavensis Cluster.</title>
        <authorList>
            <person name="Vanderlinde T."/>
            <person name="Dupim E.G."/>
            <person name="Nazario-Yepiz N.O."/>
            <person name="Carvalho A.B."/>
        </authorList>
    </citation>
    <scope>NUCLEOTIDE SEQUENCE [LARGE SCALE GENOMIC DNA]</scope>
    <source>
        <strain evidence="1">Navoj_Jal97</strain>
        <tissue evidence="1">Whole organism</tissue>
    </source>
</reference>
<comment type="caution">
    <text evidence="1">The sequence shown here is derived from an EMBL/GenBank/DDBJ whole genome shotgun (WGS) entry which is preliminary data.</text>
</comment>
<evidence type="ECO:0000313" key="2">
    <source>
        <dbReference type="Proteomes" id="UP000295192"/>
    </source>
</evidence>
<name>A0A484BKR0_DRONA</name>
<sequence length="70" mass="7863">MQPEAGGARRANLFREEPRGYRAAELGSTRVYNLVALARHMALAGESLELALKLKLEVELEMELERPLAR</sequence>
<proteinExistence type="predicted"/>
<protein>
    <submittedName>
        <fullName evidence="1">Uncharacterized protein</fullName>
    </submittedName>
</protein>
<keyword evidence="2" id="KW-1185">Reference proteome</keyword>
<accession>A0A484BKR0</accession>